<proteinExistence type="predicted"/>
<name>A0A6J7VIX8_9ZZZZ</name>
<dbReference type="PANTHER" id="PTHR43777:SF1">
    <property type="entry name" value="MOLYBDENUM COFACTOR CYTIDYLYLTRANSFERASE"/>
    <property type="match status" value="1"/>
</dbReference>
<sequence>METERPIVVATYEGQRANPVRLGAEVWDDLPNDGDEGARVLLRGRPELVAEVACPGDASDVDTVEDLEQWN</sequence>
<evidence type="ECO:0000313" key="3">
    <source>
        <dbReference type="EMBL" id="CAB5078794.1"/>
    </source>
</evidence>
<evidence type="ECO:0000313" key="2">
    <source>
        <dbReference type="EMBL" id="CAB4952020.1"/>
    </source>
</evidence>
<dbReference type="EMBL" id="CAFBRD010000173">
    <property type="protein sequence ID" value="CAB5078794.1"/>
    <property type="molecule type" value="Genomic_DNA"/>
</dbReference>
<organism evidence="3">
    <name type="scientific">freshwater metagenome</name>
    <dbReference type="NCBI Taxonomy" id="449393"/>
    <lineage>
        <taxon>unclassified sequences</taxon>
        <taxon>metagenomes</taxon>
        <taxon>ecological metagenomes</taxon>
    </lineage>
</organism>
<dbReference type="InterPro" id="IPR029044">
    <property type="entry name" value="Nucleotide-diphossugar_trans"/>
</dbReference>
<dbReference type="Gene3D" id="3.90.550.10">
    <property type="entry name" value="Spore Coat Polysaccharide Biosynthesis Protein SpsA, Chain A"/>
    <property type="match status" value="1"/>
</dbReference>
<dbReference type="EMBL" id="CAEZVC010000130">
    <property type="protein sequence ID" value="CAB4633289.1"/>
    <property type="molecule type" value="Genomic_DNA"/>
</dbReference>
<dbReference type="PANTHER" id="PTHR43777">
    <property type="entry name" value="MOLYBDENUM COFACTOR CYTIDYLYLTRANSFERASE"/>
    <property type="match status" value="1"/>
</dbReference>
<accession>A0A6J7VIX8</accession>
<protein>
    <submittedName>
        <fullName evidence="3">Unannotated protein</fullName>
    </submittedName>
</protein>
<dbReference type="AlphaFoldDB" id="A0A6J7VIX8"/>
<dbReference type="EMBL" id="CAFBNJ010000038">
    <property type="protein sequence ID" value="CAB4952020.1"/>
    <property type="molecule type" value="Genomic_DNA"/>
</dbReference>
<gene>
    <name evidence="1" type="ORF">UFOPK1906_01615</name>
    <name evidence="2" type="ORF">UFOPK3785_00893</name>
    <name evidence="3" type="ORF">UFOPK4371_01948</name>
</gene>
<reference evidence="3" key="1">
    <citation type="submission" date="2020-05" db="EMBL/GenBank/DDBJ databases">
        <authorList>
            <person name="Chiriac C."/>
            <person name="Salcher M."/>
            <person name="Ghai R."/>
            <person name="Kavagutti S V."/>
        </authorList>
    </citation>
    <scope>NUCLEOTIDE SEQUENCE</scope>
</reference>
<evidence type="ECO:0000313" key="1">
    <source>
        <dbReference type="EMBL" id="CAB4633289.1"/>
    </source>
</evidence>